<dbReference type="EMBL" id="SACN01000003">
    <property type="protein sequence ID" value="RVT90140.1"/>
    <property type="molecule type" value="Genomic_DNA"/>
</dbReference>
<dbReference type="Pfam" id="PF12770">
    <property type="entry name" value="CHAT"/>
    <property type="match status" value="1"/>
</dbReference>
<evidence type="ECO:0000259" key="2">
    <source>
        <dbReference type="Pfam" id="PF12770"/>
    </source>
</evidence>
<evidence type="ECO:0000256" key="1">
    <source>
        <dbReference type="SAM" id="SignalP"/>
    </source>
</evidence>
<accession>A0A437LXL1</accession>
<sequence length="1033" mass="110247">MIRQSLTVAGAALLLGCLSGSLVAQAPASVAVRDSFRIGDAGVLCTAQIQPLDKNVKGIFDRGYGVVCRDAASTVGHLYALRANVGSVAAVIASQADAMTCEAPVATTLGNVSSVSESVCTSQEKGLKYKSYSVVRGKTTYVAVGLAGYDAALRLGLQTLVADRPVAGNIEVATTAAGDPAAFARVQAGTLDADAALSQAYLRNNEGSFAEASEFFETLTERDASGSGERSAEYLANVAMQQSNLGNFSAADKLFGQADNRLSAGDALTSRLLRNYRSMHVLNQRKPDEAIALLDRAMPPVERGADADLAGGTISPTLANQINRQNASLEVLGGVDTRLRPYERAAILDGQAEQLRGVALRMKGDYDAALGALAKSNTALGSVRNGQVASTAFIRSETMGEMALISEARGDMPHAEQQFREAQQLLEIDYPKSIAALAAKARHAAFLARQGKADESLELYGAVVTDSQGMAGSSTAIGSMLGPYFALLAPRVEADPKAASAMFAASQVMVRPGVAQTQAVFARELSGGDDEASSLFRQSVTLSRDVARTSGEVSRLVAAKTGDAESPELVAARQRLTALEQDQTALQSRLADYPRYRVLSPQLLEVAELQRMLKPTEAYYQMRVVDRDIYALVVTPTSVRAAKADIDFRTLEFDVRTLRDTIVRMENGEPATYPFNLKLARKLYLALFAPFDDILAGTTGLVYEPDGPMLELPANLLPMRQADVDAYYTRIKNPKADDYDFRGVQWLGKDRDVTTAVSARSFADIRSIPPSRAKQAYLGLGHNAIPSRDVALFRRPAPGDTADCEWPIDNWGNPISEAELGIAQRAFSREGAQLITGAAFSDTALRERTDLNDFRILHFATHGLVTAPSAQCPARPALLTSFGAQGSDGLLSFREIYDLKLDADLVILSACDTAGMATVEATRDAGIATGGNFALDGLVRAFVGAGARSIIASHWPIPDDYNATKRLMTSLFDAPSGTPVGTALRNGQRLLMDSAETSHPFYWSAFAIVGDSTQPLLPAGDQQTAMLAPHRDQ</sequence>
<dbReference type="Gene3D" id="1.25.40.10">
    <property type="entry name" value="Tetratricopeptide repeat domain"/>
    <property type="match status" value="1"/>
</dbReference>
<evidence type="ECO:0000313" key="4">
    <source>
        <dbReference type="Proteomes" id="UP000282971"/>
    </source>
</evidence>
<feature type="signal peptide" evidence="1">
    <location>
        <begin position="1"/>
        <end position="24"/>
    </location>
</feature>
<name>A0A437LXL1_9SPHN</name>
<dbReference type="AlphaFoldDB" id="A0A437LXL1"/>
<keyword evidence="1" id="KW-0732">Signal</keyword>
<dbReference type="Proteomes" id="UP000282971">
    <property type="component" value="Unassembled WGS sequence"/>
</dbReference>
<proteinExistence type="predicted"/>
<keyword evidence="4" id="KW-1185">Reference proteome</keyword>
<dbReference type="InterPro" id="IPR024983">
    <property type="entry name" value="CHAT_dom"/>
</dbReference>
<gene>
    <name evidence="3" type="ORF">EOD43_17685</name>
</gene>
<evidence type="ECO:0000313" key="3">
    <source>
        <dbReference type="EMBL" id="RVT90140.1"/>
    </source>
</evidence>
<dbReference type="OrthoDB" id="9787760at2"/>
<reference evidence="3 4" key="1">
    <citation type="submission" date="2019-01" db="EMBL/GenBank/DDBJ databases">
        <authorList>
            <person name="Chen W.-M."/>
        </authorList>
    </citation>
    <scope>NUCLEOTIDE SEQUENCE [LARGE SCALE GENOMIC DNA]</scope>
    <source>
        <strain evidence="3 4">CCP-7</strain>
    </source>
</reference>
<dbReference type="RefSeq" id="WP_127745391.1">
    <property type="nucleotide sequence ID" value="NZ_SACN01000003.1"/>
</dbReference>
<protein>
    <submittedName>
        <fullName evidence="3">CHAT domain-containing protein</fullName>
    </submittedName>
</protein>
<dbReference type="PROSITE" id="PS51257">
    <property type="entry name" value="PROKAR_LIPOPROTEIN"/>
    <property type="match status" value="1"/>
</dbReference>
<dbReference type="InterPro" id="IPR011990">
    <property type="entry name" value="TPR-like_helical_dom_sf"/>
</dbReference>
<feature type="chain" id="PRO_5019264266" evidence="1">
    <location>
        <begin position="25"/>
        <end position="1033"/>
    </location>
</feature>
<dbReference type="SUPFAM" id="SSF48452">
    <property type="entry name" value="TPR-like"/>
    <property type="match status" value="2"/>
</dbReference>
<organism evidence="3 4">
    <name type="scientific">Sphingomonas crocodyli</name>
    <dbReference type="NCBI Taxonomy" id="1979270"/>
    <lineage>
        <taxon>Bacteria</taxon>
        <taxon>Pseudomonadati</taxon>
        <taxon>Pseudomonadota</taxon>
        <taxon>Alphaproteobacteria</taxon>
        <taxon>Sphingomonadales</taxon>
        <taxon>Sphingomonadaceae</taxon>
        <taxon>Sphingomonas</taxon>
    </lineage>
</organism>
<comment type="caution">
    <text evidence="3">The sequence shown here is derived from an EMBL/GenBank/DDBJ whole genome shotgun (WGS) entry which is preliminary data.</text>
</comment>
<feature type="domain" description="CHAT" evidence="2">
    <location>
        <begin position="678"/>
        <end position="1011"/>
    </location>
</feature>